<feature type="compositionally biased region" description="Pro residues" evidence="1">
    <location>
        <begin position="322"/>
        <end position="331"/>
    </location>
</feature>
<dbReference type="AlphaFoldDB" id="A0A4S8MAL7"/>
<evidence type="ECO:0000313" key="4">
    <source>
        <dbReference type="Proteomes" id="UP000297245"/>
    </source>
</evidence>
<name>A0A4S8MAL7_DENBC</name>
<proteinExistence type="predicted"/>
<keyword evidence="4" id="KW-1185">Reference proteome</keyword>
<feature type="compositionally biased region" description="Low complexity" evidence="1">
    <location>
        <begin position="161"/>
        <end position="189"/>
    </location>
</feature>
<keyword evidence="2" id="KW-0472">Membrane</keyword>
<dbReference type="EMBL" id="ML179119">
    <property type="protein sequence ID" value="THU99466.1"/>
    <property type="molecule type" value="Genomic_DNA"/>
</dbReference>
<feature type="region of interest" description="Disordered" evidence="1">
    <location>
        <begin position="149"/>
        <end position="211"/>
    </location>
</feature>
<dbReference type="OrthoDB" id="3062429at2759"/>
<feature type="region of interest" description="Disordered" evidence="1">
    <location>
        <begin position="311"/>
        <end position="331"/>
    </location>
</feature>
<keyword evidence="2" id="KW-1133">Transmembrane helix</keyword>
<feature type="compositionally biased region" description="Polar residues" evidence="1">
    <location>
        <begin position="192"/>
        <end position="211"/>
    </location>
</feature>
<evidence type="ECO:0000256" key="1">
    <source>
        <dbReference type="SAM" id="MobiDB-lite"/>
    </source>
</evidence>
<gene>
    <name evidence="3" type="ORF">K435DRAFT_855655</name>
</gene>
<evidence type="ECO:0000256" key="2">
    <source>
        <dbReference type="SAM" id="Phobius"/>
    </source>
</evidence>
<sequence>MSIPDGEYYIFDKFNDCVTANGVANGAPVLTHFAQTDDQQWQLISGEGVAQIIQNIRFKTYIGSSDKDPILSTSPLPWYINETTDTDWYQISRNSNQGGPFWVGNGQSSAQKNASLSLSSGGWYSFFFLPVSNVNKDSQSITILSSLVETTPSSSNPAPVPTSSATSGGSSISSPSIPSSSATNSSPPTSGLPASNQDSGNDITSTASSSLKEASTSTLGFTPITTTPSGTIPVSAAPSASNLNLGSSNARSRPIGAIVGGAIGGFVLMVLMIFFVWLLRRRLRARSKQLPQGTPSLTAFTLQSPTAYSTVSEKAGTLSTQSPPPYDEVGK</sequence>
<accession>A0A4S8MAL7</accession>
<protein>
    <submittedName>
        <fullName evidence="3">Uncharacterized protein</fullName>
    </submittedName>
</protein>
<keyword evidence="2" id="KW-0812">Transmembrane</keyword>
<feature type="transmembrane region" description="Helical" evidence="2">
    <location>
        <begin position="255"/>
        <end position="279"/>
    </location>
</feature>
<evidence type="ECO:0000313" key="3">
    <source>
        <dbReference type="EMBL" id="THU99466.1"/>
    </source>
</evidence>
<dbReference type="Proteomes" id="UP000297245">
    <property type="component" value="Unassembled WGS sequence"/>
</dbReference>
<reference evidence="3 4" key="1">
    <citation type="journal article" date="2019" name="Nat. Ecol. Evol.">
        <title>Megaphylogeny resolves global patterns of mushroom evolution.</title>
        <authorList>
            <person name="Varga T."/>
            <person name="Krizsan K."/>
            <person name="Foldi C."/>
            <person name="Dima B."/>
            <person name="Sanchez-Garcia M."/>
            <person name="Sanchez-Ramirez S."/>
            <person name="Szollosi G.J."/>
            <person name="Szarkandi J.G."/>
            <person name="Papp V."/>
            <person name="Albert L."/>
            <person name="Andreopoulos W."/>
            <person name="Angelini C."/>
            <person name="Antonin V."/>
            <person name="Barry K.W."/>
            <person name="Bougher N.L."/>
            <person name="Buchanan P."/>
            <person name="Buyck B."/>
            <person name="Bense V."/>
            <person name="Catcheside P."/>
            <person name="Chovatia M."/>
            <person name="Cooper J."/>
            <person name="Damon W."/>
            <person name="Desjardin D."/>
            <person name="Finy P."/>
            <person name="Geml J."/>
            <person name="Haridas S."/>
            <person name="Hughes K."/>
            <person name="Justo A."/>
            <person name="Karasinski D."/>
            <person name="Kautmanova I."/>
            <person name="Kiss B."/>
            <person name="Kocsube S."/>
            <person name="Kotiranta H."/>
            <person name="LaButti K.M."/>
            <person name="Lechner B.E."/>
            <person name="Liimatainen K."/>
            <person name="Lipzen A."/>
            <person name="Lukacs Z."/>
            <person name="Mihaltcheva S."/>
            <person name="Morgado L.N."/>
            <person name="Niskanen T."/>
            <person name="Noordeloos M.E."/>
            <person name="Ohm R.A."/>
            <person name="Ortiz-Santana B."/>
            <person name="Ovrebo C."/>
            <person name="Racz N."/>
            <person name="Riley R."/>
            <person name="Savchenko A."/>
            <person name="Shiryaev A."/>
            <person name="Soop K."/>
            <person name="Spirin V."/>
            <person name="Szebenyi C."/>
            <person name="Tomsovsky M."/>
            <person name="Tulloss R.E."/>
            <person name="Uehling J."/>
            <person name="Grigoriev I.V."/>
            <person name="Vagvolgyi C."/>
            <person name="Papp T."/>
            <person name="Martin F.M."/>
            <person name="Miettinen O."/>
            <person name="Hibbett D.S."/>
            <person name="Nagy L.G."/>
        </authorList>
    </citation>
    <scope>NUCLEOTIDE SEQUENCE [LARGE SCALE GENOMIC DNA]</scope>
    <source>
        <strain evidence="3 4">CBS 962.96</strain>
    </source>
</reference>
<organism evidence="3 4">
    <name type="scientific">Dendrothele bispora (strain CBS 962.96)</name>
    <dbReference type="NCBI Taxonomy" id="1314807"/>
    <lineage>
        <taxon>Eukaryota</taxon>
        <taxon>Fungi</taxon>
        <taxon>Dikarya</taxon>
        <taxon>Basidiomycota</taxon>
        <taxon>Agaricomycotina</taxon>
        <taxon>Agaricomycetes</taxon>
        <taxon>Agaricomycetidae</taxon>
        <taxon>Agaricales</taxon>
        <taxon>Agaricales incertae sedis</taxon>
        <taxon>Dendrothele</taxon>
    </lineage>
</organism>
<feature type="compositionally biased region" description="Polar residues" evidence="1">
    <location>
        <begin position="311"/>
        <end position="321"/>
    </location>
</feature>